<sequence length="410" mass="44024">MSRHVVIVNDSSTARGGATGLALLSARMLRARGIDVTLFTGDDGGNPELAEIGVEVVPVGGARLLQQPKWQAATAGLYNTQARDALAALIAERDTPATVYHVHVWSQILSPSIFTALQKVAPRVLAHAHDLFLACPNSVFTDYKRGVPCRRRPLGLDCLTTNCDKRSYVHKLWRVARHAGLLRAFDQRLDWGGIAIIHPGMVPLMELGGYAAERLHVVRNPVTPYTDHRIEAERNDRLLFVGRVEADKGVRELVAAAAQAEMPLTVAGEGALRAELEAAHPEVAFAGWQDRAGIARLAARARAVVVPSRHAEPFGLVVAEASQSGLPVLVANSALLAPEIVDNGLGLGFDMARPGDLAAALQRFRALSDDAVARISRRGFDRVVALANTPESWIGDLLGLYDGMSGRGLS</sequence>
<organism evidence="2 3">
    <name type="scientific">Acidimangrovimonas pyrenivorans</name>
    <dbReference type="NCBI Taxonomy" id="2030798"/>
    <lineage>
        <taxon>Bacteria</taxon>
        <taxon>Pseudomonadati</taxon>
        <taxon>Pseudomonadota</taxon>
        <taxon>Alphaproteobacteria</taxon>
        <taxon>Rhodobacterales</taxon>
        <taxon>Paracoccaceae</taxon>
        <taxon>Acidimangrovimonas</taxon>
    </lineage>
</organism>
<keyword evidence="2" id="KW-0808">Transferase</keyword>
<dbReference type="SUPFAM" id="SSF53756">
    <property type="entry name" value="UDP-Glycosyltransferase/glycogen phosphorylase"/>
    <property type="match status" value="1"/>
</dbReference>
<accession>A0ABV7ACE5</accession>
<dbReference type="GO" id="GO:0016757">
    <property type="term" value="F:glycosyltransferase activity"/>
    <property type="evidence" value="ECO:0007669"/>
    <property type="project" value="UniProtKB-KW"/>
</dbReference>
<feature type="domain" description="Glycosyl transferase family 1" evidence="1">
    <location>
        <begin position="233"/>
        <end position="365"/>
    </location>
</feature>
<dbReference type="PANTHER" id="PTHR45947">
    <property type="entry name" value="SULFOQUINOVOSYL TRANSFERASE SQD2"/>
    <property type="match status" value="1"/>
</dbReference>
<dbReference type="InterPro" id="IPR050194">
    <property type="entry name" value="Glycosyltransferase_grp1"/>
</dbReference>
<keyword evidence="2" id="KW-0328">Glycosyltransferase</keyword>
<dbReference type="Pfam" id="PF00534">
    <property type="entry name" value="Glycos_transf_1"/>
    <property type="match status" value="1"/>
</dbReference>
<dbReference type="Proteomes" id="UP001595443">
    <property type="component" value="Unassembled WGS sequence"/>
</dbReference>
<gene>
    <name evidence="2" type="ORF">ACFOES_01190</name>
</gene>
<keyword evidence="3" id="KW-1185">Reference proteome</keyword>
<dbReference type="EC" id="2.4.-.-" evidence="2"/>
<reference evidence="3" key="1">
    <citation type="journal article" date="2019" name="Int. J. Syst. Evol. Microbiol.">
        <title>The Global Catalogue of Microorganisms (GCM) 10K type strain sequencing project: providing services to taxonomists for standard genome sequencing and annotation.</title>
        <authorList>
            <consortium name="The Broad Institute Genomics Platform"/>
            <consortium name="The Broad Institute Genome Sequencing Center for Infectious Disease"/>
            <person name="Wu L."/>
            <person name="Ma J."/>
        </authorList>
    </citation>
    <scope>NUCLEOTIDE SEQUENCE [LARGE SCALE GENOMIC DNA]</scope>
    <source>
        <strain evidence="3">KCTC 62192</strain>
    </source>
</reference>
<dbReference type="InterPro" id="IPR001296">
    <property type="entry name" value="Glyco_trans_1"/>
</dbReference>
<dbReference type="PANTHER" id="PTHR45947:SF13">
    <property type="entry name" value="TRANSFERASE"/>
    <property type="match status" value="1"/>
</dbReference>
<evidence type="ECO:0000313" key="3">
    <source>
        <dbReference type="Proteomes" id="UP001595443"/>
    </source>
</evidence>
<dbReference type="RefSeq" id="WP_377831132.1">
    <property type="nucleotide sequence ID" value="NZ_JBHRSK010000002.1"/>
</dbReference>
<dbReference type="EMBL" id="JBHRSK010000002">
    <property type="protein sequence ID" value="MFC2966697.1"/>
    <property type="molecule type" value="Genomic_DNA"/>
</dbReference>
<evidence type="ECO:0000313" key="2">
    <source>
        <dbReference type="EMBL" id="MFC2966697.1"/>
    </source>
</evidence>
<evidence type="ECO:0000259" key="1">
    <source>
        <dbReference type="Pfam" id="PF00534"/>
    </source>
</evidence>
<comment type="caution">
    <text evidence="2">The sequence shown here is derived from an EMBL/GenBank/DDBJ whole genome shotgun (WGS) entry which is preliminary data.</text>
</comment>
<dbReference type="Gene3D" id="3.40.50.2000">
    <property type="entry name" value="Glycogen Phosphorylase B"/>
    <property type="match status" value="2"/>
</dbReference>
<dbReference type="CDD" id="cd03801">
    <property type="entry name" value="GT4_PimA-like"/>
    <property type="match status" value="1"/>
</dbReference>
<protein>
    <submittedName>
        <fullName evidence="2">Glycosyltransferase family 4 protein</fullName>
        <ecNumber evidence="2">2.4.-.-</ecNumber>
    </submittedName>
</protein>
<name>A0ABV7ACE5_9RHOB</name>
<proteinExistence type="predicted"/>